<accession>A0A2C9CI83</accession>
<dbReference type="EMBL" id="LT934425">
    <property type="protein sequence ID" value="SOH05396.1"/>
    <property type="molecule type" value="Genomic_DNA"/>
</dbReference>
<reference evidence="2" key="1">
    <citation type="submission" date="2017-10" db="EMBL/GenBank/DDBJ databases">
        <authorList>
            <person name="Frank J."/>
        </authorList>
    </citation>
    <scope>NUCLEOTIDE SEQUENCE [LARGE SCALE GENOMIC DNA]</scope>
</reference>
<dbReference type="Proteomes" id="UP000221734">
    <property type="component" value="Chromosome Kuenenia_stuttgartiensis_MBR1"/>
</dbReference>
<protein>
    <submittedName>
        <fullName evidence="1">Uncharacterized protein</fullName>
    </submittedName>
</protein>
<organism evidence="1 2">
    <name type="scientific">Kuenenia stuttgartiensis</name>
    <dbReference type="NCBI Taxonomy" id="174633"/>
    <lineage>
        <taxon>Bacteria</taxon>
        <taxon>Pseudomonadati</taxon>
        <taxon>Planctomycetota</taxon>
        <taxon>Candidatus Brocadiia</taxon>
        <taxon>Candidatus Brocadiales</taxon>
        <taxon>Candidatus Brocadiaceae</taxon>
        <taxon>Candidatus Kuenenia</taxon>
    </lineage>
</organism>
<dbReference type="Pfam" id="PF08747">
    <property type="entry name" value="BrxB"/>
    <property type="match status" value="1"/>
</dbReference>
<dbReference type="RefSeq" id="WP_099325981.1">
    <property type="nucleotide sequence ID" value="NZ_LT934425.1"/>
</dbReference>
<name>A0A2C9CI83_KUEST</name>
<dbReference type="OrthoDB" id="1093513at2"/>
<proteinExistence type="predicted"/>
<evidence type="ECO:0000313" key="2">
    <source>
        <dbReference type="Proteomes" id="UP000221734"/>
    </source>
</evidence>
<dbReference type="AlphaFoldDB" id="A0A2C9CI83"/>
<sequence length="192" mass="22308">MTSLRERIDNLEQDLVSDPLRISAYHDLPFAIFCYPPQEEYKLREEVSRLATRLNNKGRKVTTISLAKSIWEGIEKTRGLSYVIQTEKKFGFQRTQSTVNNILSKLSPLPDMLQKLMEGLNPKIDIVFLTRAAALAPAIYRMSKLLDEMHRRTMVPMILFYPGAREGENELRFMDIQEIEGISGYNYRVKIY</sequence>
<evidence type="ECO:0000313" key="1">
    <source>
        <dbReference type="EMBL" id="SOH05396.1"/>
    </source>
</evidence>
<dbReference type="KEGG" id="kst:KSMBR1_2915"/>
<gene>
    <name evidence="1" type="ORF">KSMBR1_2915</name>
</gene>
<dbReference type="InterPro" id="IPR014858">
    <property type="entry name" value="BrxB"/>
</dbReference>
<keyword evidence="2" id="KW-1185">Reference proteome</keyword>